<dbReference type="EMBL" id="FPHH01000057">
    <property type="protein sequence ID" value="SFV59928.1"/>
    <property type="molecule type" value="Genomic_DNA"/>
</dbReference>
<sequence length="131" mass="15494">MQKIELLFTRYPNSFSVFVKNLEQLSVTQIQELQRFVMVRHGYFDFDKACFSIQKRLSFTEFKKLLSSLNIDAIVSEKELQVITHSEQISFGQYKGMLYSELPDSYLLWLKKNYIGKDRAIIVAQLKKRNL</sequence>
<reference evidence="1" key="1">
    <citation type="submission" date="2016-10" db="EMBL/GenBank/DDBJ databases">
        <authorList>
            <person name="de Groot N.N."/>
        </authorList>
    </citation>
    <scope>NUCLEOTIDE SEQUENCE</scope>
</reference>
<evidence type="ECO:0000313" key="1">
    <source>
        <dbReference type="EMBL" id="SFV59928.1"/>
    </source>
</evidence>
<accession>A0A1W1C256</accession>
<proteinExistence type="predicted"/>
<organism evidence="1">
    <name type="scientific">hydrothermal vent metagenome</name>
    <dbReference type="NCBI Taxonomy" id="652676"/>
    <lineage>
        <taxon>unclassified sequences</taxon>
        <taxon>metagenomes</taxon>
        <taxon>ecological metagenomes</taxon>
    </lineage>
</organism>
<gene>
    <name evidence="1" type="ORF">MNB_SM-5-277</name>
</gene>
<dbReference type="AlphaFoldDB" id="A0A1W1C256"/>
<name>A0A1W1C256_9ZZZZ</name>
<dbReference type="Pfam" id="PF12843">
    <property type="entry name" value="QSregVF_b"/>
    <property type="match status" value="1"/>
</dbReference>
<protein>
    <submittedName>
        <fullName evidence="1">Uncharacterized protein</fullName>
    </submittedName>
</protein>
<dbReference type="InterPro" id="IPR024530">
    <property type="entry name" value="QSregVF_b"/>
</dbReference>